<dbReference type="AlphaFoldDB" id="A0A6P8BKY5"/>
<reference evidence="3" key="1">
    <citation type="journal article" date="2019" name="Mol. Biol. Evol.">
        <title>Blast fungal genomes show frequent chromosomal changes, gene gains and losses, and effector gene turnover.</title>
        <authorList>
            <person name="Gomez Luciano L.B."/>
            <person name="Jason Tsai I."/>
            <person name="Chuma I."/>
            <person name="Tosa Y."/>
            <person name="Chen Y.H."/>
            <person name="Li J.Y."/>
            <person name="Li M.Y."/>
            <person name="Jade Lu M.Y."/>
            <person name="Nakayashiki H."/>
            <person name="Li W.H."/>
        </authorList>
    </citation>
    <scope>NUCLEOTIDE SEQUENCE</scope>
    <source>
        <strain evidence="3">NI907</strain>
    </source>
</reference>
<reference evidence="3" key="2">
    <citation type="submission" date="2019-10" db="EMBL/GenBank/DDBJ databases">
        <authorList>
            <consortium name="NCBI Genome Project"/>
        </authorList>
    </citation>
    <scope>NUCLEOTIDE SEQUENCE</scope>
    <source>
        <strain evidence="3">NI907</strain>
    </source>
</reference>
<keyword evidence="2" id="KW-1185">Reference proteome</keyword>
<dbReference type="Proteomes" id="UP000515153">
    <property type="component" value="Unplaced"/>
</dbReference>
<feature type="region of interest" description="Disordered" evidence="1">
    <location>
        <begin position="82"/>
        <end position="114"/>
    </location>
</feature>
<feature type="compositionally biased region" description="Polar residues" evidence="1">
    <location>
        <begin position="82"/>
        <end position="92"/>
    </location>
</feature>
<evidence type="ECO:0000313" key="3">
    <source>
        <dbReference type="RefSeq" id="XP_030987776.1"/>
    </source>
</evidence>
<organism evidence="2 3">
    <name type="scientific">Pyricularia grisea</name>
    <name type="common">Crabgrass-specific blast fungus</name>
    <name type="synonym">Magnaporthe grisea</name>
    <dbReference type="NCBI Taxonomy" id="148305"/>
    <lineage>
        <taxon>Eukaryota</taxon>
        <taxon>Fungi</taxon>
        <taxon>Dikarya</taxon>
        <taxon>Ascomycota</taxon>
        <taxon>Pezizomycotina</taxon>
        <taxon>Sordariomycetes</taxon>
        <taxon>Sordariomycetidae</taxon>
        <taxon>Magnaporthales</taxon>
        <taxon>Pyriculariaceae</taxon>
        <taxon>Pyricularia</taxon>
    </lineage>
</organism>
<sequence>MPDQNDVESLRGAWQAVWSSDNWLMASYLHYILTGIPQEPFLLCRLGWIGGAAPYDMCCIESFGAICPMLNVPAPVISTKSDTTKLTVNPPATVSGDDKVQSHSTASANLSDGSFDYSAKYKRSVMELPSSPASSRPSMKDKHQAQL</sequence>
<name>A0A6P8BKY5_PYRGI</name>
<dbReference type="KEGG" id="pgri:PgNI_02587"/>
<dbReference type="RefSeq" id="XP_030987776.1">
    <property type="nucleotide sequence ID" value="XM_031122649.1"/>
</dbReference>
<accession>A0A6P8BKY5</accession>
<feature type="region of interest" description="Disordered" evidence="1">
    <location>
        <begin position="126"/>
        <end position="147"/>
    </location>
</feature>
<feature type="compositionally biased region" description="Polar residues" evidence="1">
    <location>
        <begin position="102"/>
        <end position="112"/>
    </location>
</feature>
<evidence type="ECO:0000313" key="2">
    <source>
        <dbReference type="Proteomes" id="UP000515153"/>
    </source>
</evidence>
<dbReference type="GeneID" id="41957560"/>
<gene>
    <name evidence="3" type="ORF">PgNI_02587</name>
</gene>
<feature type="compositionally biased region" description="Basic and acidic residues" evidence="1">
    <location>
        <begin position="138"/>
        <end position="147"/>
    </location>
</feature>
<protein>
    <submittedName>
        <fullName evidence="3">Uncharacterized protein</fullName>
    </submittedName>
</protein>
<evidence type="ECO:0000256" key="1">
    <source>
        <dbReference type="SAM" id="MobiDB-lite"/>
    </source>
</evidence>
<reference evidence="3" key="3">
    <citation type="submission" date="2025-08" db="UniProtKB">
        <authorList>
            <consortium name="RefSeq"/>
        </authorList>
    </citation>
    <scope>IDENTIFICATION</scope>
    <source>
        <strain evidence="3">NI907</strain>
    </source>
</reference>
<proteinExistence type="predicted"/>